<dbReference type="InterPro" id="IPR024764">
    <property type="entry name" value="TFIIIC_Znf"/>
</dbReference>
<evidence type="ECO:0000313" key="3">
    <source>
        <dbReference type="EMBL" id="KAK5064825.1"/>
    </source>
</evidence>
<comment type="caution">
    <text evidence="3">The sequence shown here is derived from an EMBL/GenBank/DDBJ whole genome shotgun (WGS) entry which is preliminary data.</text>
</comment>
<dbReference type="Pfam" id="PF12660">
    <property type="entry name" value="zf-TFIIIC"/>
    <property type="match status" value="1"/>
</dbReference>
<gene>
    <name evidence="3" type="ORF">LTR84_000659</name>
</gene>
<dbReference type="PANTHER" id="PTHR15496">
    <property type="entry name" value="GENERAL TRANSCRIPTION FACTOR 3C POLYPEPTIDE 4 FAMILY"/>
    <property type="match status" value="1"/>
</dbReference>
<sequence length="601" mass="67131">MQHQRASWDAVELPVWPLCKNAITWSSEGVAIAAGEGVHILTPRHDSETRDLSGHRQWHTFTLRTNQFDLSEWPKQPLATIKLFSVGEELSDSHVAALAWSPPGLGLYRRSVLTILTSNLLLSIWETNGKLGEWNRTCIVNHFLQGHPPPDEPSHARLEQRIRSFTWLPASEEFGTGQWSPHLLMTADDTYTISIHQVCKTTDSVPRGWSFELLARYQMPIESVTPEDIRSMSSLRTALLTTSRTTRLESTEWTLDDRDDEKSSISASLKIRVSFGALTRKRYLSVRLQSHAQMSAAITEHDHGITVTIDESQTCEPLFVNQSPTTELFESSIRGPQSDFNEEYNLNGRVLVRHWGAVYHPDRTRAAACISLHPSDMIESCLPSRQRTTVVFKILTASAAERVRSDIEVFEDILNFLSGVSMDLLRIDLDRKILANAISLVKLHFMASAHLSQWAASAHMQLNSMETREDAEYGEQSLIPGSNIGMVSADVTAPISRDVPAEDFNLAGTNGQGLREICEVCSAPITFTSAASATCTNNHYFTRCSLSFVAIQEPGISMYCAKCGKQFLDPSRIEENSGPSLSQALFNRFDICPFCQGKFRG</sequence>
<dbReference type="Proteomes" id="UP001358417">
    <property type="component" value="Unassembled WGS sequence"/>
</dbReference>
<evidence type="ECO:0000259" key="1">
    <source>
        <dbReference type="Pfam" id="PF12657"/>
    </source>
</evidence>
<dbReference type="GO" id="GO:0004402">
    <property type="term" value="F:histone acetyltransferase activity"/>
    <property type="evidence" value="ECO:0007669"/>
    <property type="project" value="InterPro"/>
</dbReference>
<keyword evidence="4" id="KW-1185">Reference proteome</keyword>
<dbReference type="GO" id="GO:0000127">
    <property type="term" value="C:transcription factor TFIIIC complex"/>
    <property type="evidence" value="ECO:0007669"/>
    <property type="project" value="InterPro"/>
</dbReference>
<dbReference type="InterPro" id="IPR024761">
    <property type="entry name" value="TFIIIC_delta_N"/>
</dbReference>
<organism evidence="3 4">
    <name type="scientific">Exophiala bonariae</name>
    <dbReference type="NCBI Taxonomy" id="1690606"/>
    <lineage>
        <taxon>Eukaryota</taxon>
        <taxon>Fungi</taxon>
        <taxon>Dikarya</taxon>
        <taxon>Ascomycota</taxon>
        <taxon>Pezizomycotina</taxon>
        <taxon>Eurotiomycetes</taxon>
        <taxon>Chaetothyriomycetidae</taxon>
        <taxon>Chaetothyriales</taxon>
        <taxon>Herpotrichiellaceae</taxon>
        <taxon>Exophiala</taxon>
    </lineage>
</organism>
<dbReference type="InterPro" id="IPR044230">
    <property type="entry name" value="GTF3C4"/>
</dbReference>
<dbReference type="RefSeq" id="XP_064712149.1">
    <property type="nucleotide sequence ID" value="XM_064844289.1"/>
</dbReference>
<dbReference type="EMBL" id="JAVRRD010000001">
    <property type="protein sequence ID" value="KAK5064825.1"/>
    <property type="molecule type" value="Genomic_DNA"/>
</dbReference>
<dbReference type="AlphaFoldDB" id="A0AAV9NRR7"/>
<evidence type="ECO:0000313" key="4">
    <source>
        <dbReference type="Proteomes" id="UP001358417"/>
    </source>
</evidence>
<evidence type="ECO:0000259" key="2">
    <source>
        <dbReference type="Pfam" id="PF12660"/>
    </source>
</evidence>
<feature type="domain" description="Transcription factor IIIC 90kDa subunit N-terminal" evidence="1">
    <location>
        <begin position="25"/>
        <end position="263"/>
    </location>
</feature>
<proteinExistence type="predicted"/>
<dbReference type="PANTHER" id="PTHR15496:SF2">
    <property type="entry name" value="GENERAL TRANSCRIPTION FACTOR 3C POLYPEPTIDE 4"/>
    <property type="match status" value="1"/>
</dbReference>
<evidence type="ECO:0008006" key="5">
    <source>
        <dbReference type="Google" id="ProtNLM"/>
    </source>
</evidence>
<name>A0AAV9NRR7_9EURO</name>
<reference evidence="3 4" key="1">
    <citation type="submission" date="2023-08" db="EMBL/GenBank/DDBJ databases">
        <title>Black Yeasts Isolated from many extreme environments.</title>
        <authorList>
            <person name="Coleine C."/>
            <person name="Stajich J.E."/>
            <person name="Selbmann L."/>
        </authorList>
    </citation>
    <scope>NUCLEOTIDE SEQUENCE [LARGE SCALE GENOMIC DNA]</scope>
    <source>
        <strain evidence="3 4">CCFEE 5792</strain>
    </source>
</reference>
<feature type="domain" description="Transcription factor IIIC putative zinc-finger" evidence="2">
    <location>
        <begin position="510"/>
        <end position="599"/>
    </location>
</feature>
<dbReference type="GeneID" id="89968881"/>
<protein>
    <recommendedName>
        <fullName evidence="5">Transcription factor IIIC putative zinc-finger domain-containing protein</fullName>
    </recommendedName>
</protein>
<accession>A0AAV9NRR7</accession>
<dbReference type="GO" id="GO:0006384">
    <property type="term" value="P:transcription initiation at RNA polymerase III promoter"/>
    <property type="evidence" value="ECO:0007669"/>
    <property type="project" value="InterPro"/>
</dbReference>
<dbReference type="Pfam" id="PF12657">
    <property type="entry name" value="TFIIIC_delta"/>
    <property type="match status" value="2"/>
</dbReference>
<feature type="domain" description="Transcription factor IIIC 90kDa subunit N-terminal" evidence="1">
    <location>
        <begin position="300"/>
        <end position="393"/>
    </location>
</feature>